<dbReference type="AlphaFoldDB" id="A0A024TDF7"/>
<dbReference type="PANTHER" id="PTHR24276:SF98">
    <property type="entry name" value="FI18310P1-RELATED"/>
    <property type="match status" value="1"/>
</dbReference>
<evidence type="ECO:0000256" key="3">
    <source>
        <dbReference type="ARBA" id="ARBA00023157"/>
    </source>
</evidence>
<reference evidence="6" key="1">
    <citation type="submission" date="2013-12" db="EMBL/GenBank/DDBJ databases">
        <title>The Genome Sequence of Aphanomyces invadans NJM9701.</title>
        <authorList>
            <consortium name="The Broad Institute Genomics Platform"/>
            <person name="Russ C."/>
            <person name="Tyler B."/>
            <person name="van West P."/>
            <person name="Dieguez-Uribeondo J."/>
            <person name="Young S.K."/>
            <person name="Zeng Q."/>
            <person name="Gargeya S."/>
            <person name="Fitzgerald M."/>
            <person name="Abouelleil A."/>
            <person name="Alvarado L."/>
            <person name="Chapman S.B."/>
            <person name="Gainer-Dewar J."/>
            <person name="Goldberg J."/>
            <person name="Griggs A."/>
            <person name="Gujja S."/>
            <person name="Hansen M."/>
            <person name="Howarth C."/>
            <person name="Imamovic A."/>
            <person name="Ireland A."/>
            <person name="Larimer J."/>
            <person name="McCowan C."/>
            <person name="Murphy C."/>
            <person name="Pearson M."/>
            <person name="Poon T.W."/>
            <person name="Priest M."/>
            <person name="Roberts A."/>
            <person name="Saif S."/>
            <person name="Shea T."/>
            <person name="Sykes S."/>
            <person name="Wortman J."/>
            <person name="Nusbaum C."/>
            <person name="Birren B."/>
        </authorList>
    </citation>
    <scope>NUCLEOTIDE SEQUENCE [LARGE SCALE GENOMIC DNA]</scope>
    <source>
        <strain evidence="6">NJM9701</strain>
    </source>
</reference>
<dbReference type="STRING" id="157072.A0A024TDF7"/>
<dbReference type="SMART" id="SM00020">
    <property type="entry name" value="Tryp_SPc"/>
    <property type="match status" value="1"/>
</dbReference>
<evidence type="ECO:0000313" key="6">
    <source>
        <dbReference type="EMBL" id="ETV91362.1"/>
    </source>
</evidence>
<dbReference type="Gene3D" id="2.40.10.10">
    <property type="entry name" value="Trypsin-like serine proteases"/>
    <property type="match status" value="1"/>
</dbReference>
<keyword evidence="2" id="KW-0843">Virulence</keyword>
<accession>A0A024TDF7</accession>
<dbReference type="eggNOG" id="KOG3627">
    <property type="taxonomic scope" value="Eukaryota"/>
</dbReference>
<proteinExistence type="predicted"/>
<organism evidence="6">
    <name type="scientific">Aphanomyces invadans</name>
    <dbReference type="NCBI Taxonomy" id="157072"/>
    <lineage>
        <taxon>Eukaryota</taxon>
        <taxon>Sar</taxon>
        <taxon>Stramenopiles</taxon>
        <taxon>Oomycota</taxon>
        <taxon>Saprolegniomycetes</taxon>
        <taxon>Saprolegniales</taxon>
        <taxon>Verrucalvaceae</taxon>
        <taxon>Aphanomyces</taxon>
    </lineage>
</organism>
<dbReference type="OrthoDB" id="10002959at2759"/>
<name>A0A024TDF7_9STRA</name>
<dbReference type="PROSITE" id="PS50240">
    <property type="entry name" value="TRYPSIN_DOM"/>
    <property type="match status" value="1"/>
</dbReference>
<dbReference type="Pfam" id="PF00089">
    <property type="entry name" value="Trypsin"/>
    <property type="match status" value="1"/>
</dbReference>
<dbReference type="InterPro" id="IPR009003">
    <property type="entry name" value="Peptidase_S1_PA"/>
</dbReference>
<sequence length="162" mass="17546">IIKTTVHPKYEVLPFDYNIAILELETASKFTPVAVNLKEDDATDPGAVTWVRGFGKTTSFKKDNSPVLLQAERNILANDECQKALGHDFEALESVVCTTSADKGPCISDIGAPLIIVRDGVEYVAGVSITSGACQDIALPIVYLRVSAAREFIKPFLPDTPH</sequence>
<dbReference type="VEuPathDB" id="FungiDB:H310_14042"/>
<dbReference type="InterPro" id="IPR001254">
    <property type="entry name" value="Trypsin_dom"/>
</dbReference>
<gene>
    <name evidence="6" type="ORF">H310_14042</name>
</gene>
<evidence type="ECO:0000256" key="4">
    <source>
        <dbReference type="ARBA" id="ARBA00023180"/>
    </source>
</evidence>
<protein>
    <recommendedName>
        <fullName evidence="5">Peptidase S1 domain-containing protein</fullName>
    </recommendedName>
</protein>
<dbReference type="GO" id="GO:0006508">
    <property type="term" value="P:proteolysis"/>
    <property type="evidence" value="ECO:0007669"/>
    <property type="project" value="InterPro"/>
</dbReference>
<evidence type="ECO:0000259" key="5">
    <source>
        <dbReference type="PROSITE" id="PS50240"/>
    </source>
</evidence>
<dbReference type="InterPro" id="IPR050430">
    <property type="entry name" value="Peptidase_S1"/>
</dbReference>
<dbReference type="GO" id="GO:0004252">
    <property type="term" value="F:serine-type endopeptidase activity"/>
    <property type="evidence" value="ECO:0007669"/>
    <property type="project" value="InterPro"/>
</dbReference>
<dbReference type="SUPFAM" id="SSF50494">
    <property type="entry name" value="Trypsin-like serine proteases"/>
    <property type="match status" value="1"/>
</dbReference>
<evidence type="ECO:0000256" key="2">
    <source>
        <dbReference type="ARBA" id="ARBA00023026"/>
    </source>
</evidence>
<keyword evidence="3" id="KW-1015">Disulfide bond</keyword>
<keyword evidence="4" id="KW-0325">Glycoprotein</keyword>
<dbReference type="PANTHER" id="PTHR24276">
    <property type="entry name" value="POLYSERASE-RELATED"/>
    <property type="match status" value="1"/>
</dbReference>
<dbReference type="GeneID" id="20091092"/>
<evidence type="ECO:0000256" key="1">
    <source>
        <dbReference type="ARBA" id="ARBA00022729"/>
    </source>
</evidence>
<keyword evidence="1" id="KW-0732">Signal</keyword>
<dbReference type="RefSeq" id="XP_008879990.1">
    <property type="nucleotide sequence ID" value="XM_008881768.1"/>
</dbReference>
<dbReference type="EMBL" id="KI914011">
    <property type="protein sequence ID" value="ETV91362.1"/>
    <property type="molecule type" value="Genomic_DNA"/>
</dbReference>
<feature type="non-terminal residue" evidence="6">
    <location>
        <position position="1"/>
    </location>
</feature>
<feature type="domain" description="Peptidase S1" evidence="5">
    <location>
        <begin position="1"/>
        <end position="158"/>
    </location>
</feature>
<dbReference type="InterPro" id="IPR043504">
    <property type="entry name" value="Peptidase_S1_PA_chymotrypsin"/>
</dbReference>